<feature type="transmembrane region" description="Helical" evidence="1">
    <location>
        <begin position="331"/>
        <end position="348"/>
    </location>
</feature>
<reference evidence="2 3" key="1">
    <citation type="submission" date="2018-09" db="EMBL/GenBank/DDBJ databases">
        <title>Genome sequencing of strain 6GH32-13.</title>
        <authorList>
            <person name="Weon H.-Y."/>
            <person name="Heo J."/>
            <person name="Kwon S.-W."/>
        </authorList>
    </citation>
    <scope>NUCLEOTIDE SEQUENCE [LARGE SCALE GENOMIC DNA]</scope>
    <source>
        <strain evidence="2 3">5GH32-13</strain>
    </source>
</reference>
<dbReference type="AlphaFoldDB" id="A0A3B7MQT7"/>
<keyword evidence="1" id="KW-0472">Membrane</keyword>
<feature type="transmembrane region" description="Helical" evidence="1">
    <location>
        <begin position="204"/>
        <end position="223"/>
    </location>
</feature>
<evidence type="ECO:0000313" key="2">
    <source>
        <dbReference type="EMBL" id="AXY75679.1"/>
    </source>
</evidence>
<evidence type="ECO:0000313" key="3">
    <source>
        <dbReference type="Proteomes" id="UP000263900"/>
    </source>
</evidence>
<dbReference type="KEGG" id="pseg:D3H65_17590"/>
<feature type="transmembrane region" description="Helical" evidence="1">
    <location>
        <begin position="20"/>
        <end position="40"/>
    </location>
</feature>
<dbReference type="EMBL" id="CP032157">
    <property type="protein sequence ID" value="AXY75679.1"/>
    <property type="molecule type" value="Genomic_DNA"/>
</dbReference>
<accession>A0A3B7MQT7</accession>
<evidence type="ECO:0008006" key="4">
    <source>
        <dbReference type="Google" id="ProtNLM"/>
    </source>
</evidence>
<name>A0A3B7MQT7_9BACT</name>
<organism evidence="2 3">
    <name type="scientific">Paraflavitalea soli</name>
    <dbReference type="NCBI Taxonomy" id="2315862"/>
    <lineage>
        <taxon>Bacteria</taxon>
        <taxon>Pseudomonadati</taxon>
        <taxon>Bacteroidota</taxon>
        <taxon>Chitinophagia</taxon>
        <taxon>Chitinophagales</taxon>
        <taxon>Chitinophagaceae</taxon>
        <taxon>Paraflavitalea</taxon>
    </lineage>
</organism>
<dbReference type="OrthoDB" id="1815350at2"/>
<evidence type="ECO:0000256" key="1">
    <source>
        <dbReference type="SAM" id="Phobius"/>
    </source>
</evidence>
<feature type="transmembrane region" description="Helical" evidence="1">
    <location>
        <begin position="165"/>
        <end position="192"/>
    </location>
</feature>
<feature type="transmembrane region" description="Helical" evidence="1">
    <location>
        <begin position="91"/>
        <end position="113"/>
    </location>
</feature>
<keyword evidence="3" id="KW-1185">Reference proteome</keyword>
<feature type="transmembrane region" description="Helical" evidence="1">
    <location>
        <begin position="282"/>
        <end position="301"/>
    </location>
</feature>
<feature type="transmembrane region" description="Helical" evidence="1">
    <location>
        <begin position="125"/>
        <end position="153"/>
    </location>
</feature>
<proteinExistence type="predicted"/>
<sequence>MSKYANPVLTDTRSAPATLITWLPGIIFCLYLLLVAYAIIHHEPWGDEIHSWNIAKGSASYLDVIHNSRFEGHPPTWYTIMWLISKFTHNFTWVQVVHGCIASLTVFLILFRSPLPLTAKLLIPFGYYFLFEFSVLSRNYAIGVLAAFCICLIMRRTFRYKLICYYLLLLILSNGHLFALILAGSFHLYFLLWNYEQHKDLKTVALHLLLGALFLLPSLYFIFPPSSGALRVGFWMERWQASNFIITAQSPIRSLMPIPAWWDDHFWNTQFLMAWQSKYRWMKYITPFLSVAMVVAIFYMLRKSKKSAVLFFSNLLVTFLISIVVFPLGCARYAGLIYIGFIAAWWLYCYEEKPASWHKWIVNSLLLLQIIAAGVAIGKDRTRPFSNFNRVGELVAEVPVGEKVVSDYWGVNAIAAFMDKPFYCLDLKKEVSFLLWDSDIAHLMKTDYRYTEGADYLAGQGVHQFWMVSTGSPGDLTKVDTRFFKDYQVVLKDKIEGAIEKGGNLYLYQVSHH</sequence>
<keyword evidence="1" id="KW-1133">Transmembrane helix</keyword>
<dbReference type="Proteomes" id="UP000263900">
    <property type="component" value="Chromosome"/>
</dbReference>
<dbReference type="RefSeq" id="WP_119051560.1">
    <property type="nucleotide sequence ID" value="NZ_CP032157.1"/>
</dbReference>
<keyword evidence="1" id="KW-0812">Transmembrane</keyword>
<protein>
    <recommendedName>
        <fullName evidence="4">Glycosyltransferase RgtA/B/C/D-like domain-containing protein</fullName>
    </recommendedName>
</protein>
<gene>
    <name evidence="2" type="ORF">D3H65_17590</name>
</gene>
<feature type="transmembrane region" description="Helical" evidence="1">
    <location>
        <begin position="360"/>
        <end position="378"/>
    </location>
</feature>